<organism evidence="8 9">
    <name type="scientific">Candidatus Segetimicrobium genomatis</name>
    <dbReference type="NCBI Taxonomy" id="2569760"/>
    <lineage>
        <taxon>Bacteria</taxon>
        <taxon>Bacillati</taxon>
        <taxon>Candidatus Sysuimicrobiota</taxon>
        <taxon>Candidatus Sysuimicrobiia</taxon>
        <taxon>Candidatus Sysuimicrobiales</taxon>
        <taxon>Candidatus Segetimicrobiaceae</taxon>
        <taxon>Candidatus Segetimicrobium</taxon>
    </lineage>
</organism>
<dbReference type="InterPro" id="IPR036884">
    <property type="entry name" value="2Fe-2S-bd_dom_sf"/>
</dbReference>
<feature type="domain" description="2Fe-2S ferredoxin-type" evidence="7">
    <location>
        <begin position="13"/>
        <end position="89"/>
    </location>
</feature>
<dbReference type="Pfam" id="PF00111">
    <property type="entry name" value="Fer2"/>
    <property type="match status" value="1"/>
</dbReference>
<evidence type="ECO:0000313" key="8">
    <source>
        <dbReference type="EMBL" id="TMJ08473.1"/>
    </source>
</evidence>
<dbReference type="Proteomes" id="UP000320393">
    <property type="component" value="Unassembled WGS sequence"/>
</dbReference>
<sequence>MPVTPSPPVEATTRIQLTVNGRRGEVAVAPRRTLLQLLREELHLTGTKEGCGVGTCGACTVLVDGRAVMSCLVLAVQAAGRTVETIEALGGDAADPLLAAFIRHDAFQCGFCTPGQIMTLRGLFRRTPRPSLGEIRRAVEGNVCRCGAHLRIQAAALDVAAQGGAPGAPRAPGR</sequence>
<dbReference type="PANTHER" id="PTHR44379">
    <property type="entry name" value="OXIDOREDUCTASE WITH IRON-SULFUR SUBUNIT"/>
    <property type="match status" value="1"/>
</dbReference>
<dbReference type="SUPFAM" id="SSF54292">
    <property type="entry name" value="2Fe-2S ferredoxin-like"/>
    <property type="match status" value="1"/>
</dbReference>
<evidence type="ECO:0000256" key="6">
    <source>
        <dbReference type="ARBA" id="ARBA00060707"/>
    </source>
</evidence>
<dbReference type="PROSITE" id="PS00197">
    <property type="entry name" value="2FE2S_FER_1"/>
    <property type="match status" value="1"/>
</dbReference>
<dbReference type="InterPro" id="IPR001041">
    <property type="entry name" value="2Fe-2S_ferredoxin-type"/>
</dbReference>
<gene>
    <name evidence="8" type="ORF">E6H02_09870</name>
</gene>
<evidence type="ECO:0000256" key="2">
    <source>
        <dbReference type="ARBA" id="ARBA00022723"/>
    </source>
</evidence>
<evidence type="ECO:0000256" key="5">
    <source>
        <dbReference type="ARBA" id="ARBA00023014"/>
    </source>
</evidence>
<comment type="caution">
    <text evidence="8">The sequence shown here is derived from an EMBL/GenBank/DDBJ whole genome shotgun (WGS) entry which is preliminary data.</text>
</comment>
<dbReference type="CDD" id="cd00207">
    <property type="entry name" value="fer2"/>
    <property type="match status" value="1"/>
</dbReference>
<dbReference type="SUPFAM" id="SSF47741">
    <property type="entry name" value="CO dehydrogenase ISP C-domain like"/>
    <property type="match status" value="1"/>
</dbReference>
<keyword evidence="4" id="KW-0408">Iron</keyword>
<comment type="pathway">
    <text evidence="6">Alkaloid degradation; nicotine degradation.</text>
</comment>
<dbReference type="GO" id="GO:0051537">
    <property type="term" value="F:2 iron, 2 sulfur cluster binding"/>
    <property type="evidence" value="ECO:0007669"/>
    <property type="project" value="UniProtKB-KW"/>
</dbReference>
<dbReference type="Pfam" id="PF01799">
    <property type="entry name" value="Fer2_2"/>
    <property type="match status" value="1"/>
</dbReference>
<dbReference type="InterPro" id="IPR051452">
    <property type="entry name" value="Diverse_Oxidoreductases"/>
</dbReference>
<evidence type="ECO:0000313" key="9">
    <source>
        <dbReference type="Proteomes" id="UP000320393"/>
    </source>
</evidence>
<dbReference type="InterPro" id="IPR012675">
    <property type="entry name" value="Beta-grasp_dom_sf"/>
</dbReference>
<dbReference type="InterPro" id="IPR002888">
    <property type="entry name" value="2Fe-2S-bd"/>
</dbReference>
<dbReference type="PANTHER" id="PTHR44379:SF5">
    <property type="entry name" value="OXIDOREDUCTASE WITH IRON-SULFUR SUBUNIT"/>
    <property type="match status" value="1"/>
</dbReference>
<dbReference type="FunFam" id="3.10.20.30:FF:000020">
    <property type="entry name" value="Xanthine dehydrogenase iron-sulfur subunit"/>
    <property type="match status" value="1"/>
</dbReference>
<evidence type="ECO:0000256" key="3">
    <source>
        <dbReference type="ARBA" id="ARBA00023002"/>
    </source>
</evidence>
<dbReference type="GO" id="GO:0046872">
    <property type="term" value="F:metal ion binding"/>
    <property type="evidence" value="ECO:0007669"/>
    <property type="project" value="UniProtKB-KW"/>
</dbReference>
<reference evidence="8 9" key="1">
    <citation type="journal article" date="2019" name="Nat. Microbiol.">
        <title>Mediterranean grassland soil C-N compound turnover is dependent on rainfall and depth, and is mediated by genomically divergent microorganisms.</title>
        <authorList>
            <person name="Diamond S."/>
            <person name="Andeer P.F."/>
            <person name="Li Z."/>
            <person name="Crits-Christoph A."/>
            <person name="Burstein D."/>
            <person name="Anantharaman K."/>
            <person name="Lane K.R."/>
            <person name="Thomas B.C."/>
            <person name="Pan C."/>
            <person name="Northen T.R."/>
            <person name="Banfield J.F."/>
        </authorList>
    </citation>
    <scope>NUCLEOTIDE SEQUENCE [LARGE SCALE GENOMIC DNA]</scope>
    <source>
        <strain evidence="8">NP_5</strain>
    </source>
</reference>
<proteinExistence type="predicted"/>
<accession>A0A537LKE7</accession>
<name>A0A537LKE7_9BACT</name>
<dbReference type="Gene3D" id="1.10.150.120">
    <property type="entry name" value="[2Fe-2S]-binding domain"/>
    <property type="match status" value="1"/>
</dbReference>
<dbReference type="EMBL" id="VBAM01000394">
    <property type="protein sequence ID" value="TMJ08473.1"/>
    <property type="molecule type" value="Genomic_DNA"/>
</dbReference>
<dbReference type="GO" id="GO:0016491">
    <property type="term" value="F:oxidoreductase activity"/>
    <property type="evidence" value="ECO:0007669"/>
    <property type="project" value="UniProtKB-KW"/>
</dbReference>
<dbReference type="InterPro" id="IPR036010">
    <property type="entry name" value="2Fe-2S_ferredoxin-like_sf"/>
</dbReference>
<dbReference type="Gene3D" id="3.10.20.30">
    <property type="match status" value="1"/>
</dbReference>
<dbReference type="InterPro" id="IPR006058">
    <property type="entry name" value="2Fe2S_fd_BS"/>
</dbReference>
<protein>
    <submittedName>
        <fullName evidence="8">(2Fe-2S)-binding protein</fullName>
    </submittedName>
</protein>
<dbReference type="PROSITE" id="PS51085">
    <property type="entry name" value="2FE2S_FER_2"/>
    <property type="match status" value="1"/>
</dbReference>
<keyword evidence="3" id="KW-0560">Oxidoreductase</keyword>
<evidence type="ECO:0000259" key="7">
    <source>
        <dbReference type="PROSITE" id="PS51085"/>
    </source>
</evidence>
<keyword evidence="5" id="KW-0411">Iron-sulfur</keyword>
<keyword evidence="2" id="KW-0479">Metal-binding</keyword>
<evidence type="ECO:0000256" key="1">
    <source>
        <dbReference type="ARBA" id="ARBA00022714"/>
    </source>
</evidence>
<evidence type="ECO:0000256" key="4">
    <source>
        <dbReference type="ARBA" id="ARBA00023004"/>
    </source>
</evidence>
<keyword evidence="1" id="KW-0001">2Fe-2S</keyword>
<dbReference type="AlphaFoldDB" id="A0A537LKE7"/>